<reference evidence="1 2" key="1">
    <citation type="submission" date="2019-08" db="EMBL/GenBank/DDBJ databases">
        <authorList>
            <person name="Liang Q."/>
        </authorList>
    </citation>
    <scope>NUCLEOTIDE SEQUENCE [LARGE SCALE GENOMIC DNA]</scope>
    <source>
        <strain evidence="1 2">V1718</strain>
    </source>
</reference>
<organism evidence="1 2">
    <name type="scientific">Microvenator marinus</name>
    <dbReference type="NCBI Taxonomy" id="2600177"/>
    <lineage>
        <taxon>Bacteria</taxon>
        <taxon>Deltaproteobacteria</taxon>
        <taxon>Bradymonadales</taxon>
        <taxon>Microvenatoraceae</taxon>
        <taxon>Microvenator</taxon>
    </lineage>
</organism>
<gene>
    <name evidence="1" type="ORF">FRD01_05710</name>
</gene>
<name>A0A5B8XMF9_9DELT</name>
<dbReference type="RefSeq" id="WP_146958431.1">
    <property type="nucleotide sequence ID" value="NZ_CP042467.1"/>
</dbReference>
<dbReference type="KEGG" id="bbae:FRD01_05710"/>
<keyword evidence="2" id="KW-1185">Reference proteome</keyword>
<protein>
    <submittedName>
        <fullName evidence="1">Uncharacterized protein</fullName>
    </submittedName>
</protein>
<evidence type="ECO:0000313" key="1">
    <source>
        <dbReference type="EMBL" id="QED26745.1"/>
    </source>
</evidence>
<dbReference type="EMBL" id="CP042467">
    <property type="protein sequence ID" value="QED26745.1"/>
    <property type="molecule type" value="Genomic_DNA"/>
</dbReference>
<sequence length="198" mass="22192">MFDLACSTGARSRPTANPQDFYYDSATSTYDLIAYYAQREFAEPRELQFVEPSVGRQAYILPGEIKPRGALTIRTNSRLNASLPVDISWDTANLTDENPFNPFVEGVNVGGAWNQGLSSTSNYGPKNLKASIYTFPLGRTDNTSRFYAYKIGEIPLKDPNPEGTTQSANLPITENVKRYFTWPSSENYIEGDSRLFQE</sequence>
<accession>A0A5B8XMF9</accession>
<dbReference type="Proteomes" id="UP000321595">
    <property type="component" value="Chromosome"/>
</dbReference>
<evidence type="ECO:0000313" key="2">
    <source>
        <dbReference type="Proteomes" id="UP000321595"/>
    </source>
</evidence>
<proteinExistence type="predicted"/>
<dbReference type="OrthoDB" id="10014322at2"/>
<dbReference type="AlphaFoldDB" id="A0A5B8XMF9"/>